<feature type="signal peptide" evidence="2">
    <location>
        <begin position="1"/>
        <end position="21"/>
    </location>
</feature>
<accession>A0A0K1PZ08</accession>
<proteinExistence type="predicted"/>
<dbReference type="InterPro" id="IPR053728">
    <property type="entry name" value="Alginate_Permeability_Chnl"/>
</dbReference>
<feature type="compositionally biased region" description="Low complexity" evidence="1">
    <location>
        <begin position="69"/>
        <end position="84"/>
    </location>
</feature>
<keyword evidence="5" id="KW-1185">Reference proteome</keyword>
<evidence type="ECO:0000259" key="3">
    <source>
        <dbReference type="Pfam" id="PF13372"/>
    </source>
</evidence>
<feature type="domain" description="Alginate export" evidence="3">
    <location>
        <begin position="140"/>
        <end position="528"/>
    </location>
</feature>
<evidence type="ECO:0000313" key="4">
    <source>
        <dbReference type="EMBL" id="AKU98717.1"/>
    </source>
</evidence>
<organism evidence="4 5">
    <name type="scientific">Labilithrix luteola</name>
    <dbReference type="NCBI Taxonomy" id="1391654"/>
    <lineage>
        <taxon>Bacteria</taxon>
        <taxon>Pseudomonadati</taxon>
        <taxon>Myxococcota</taxon>
        <taxon>Polyangia</taxon>
        <taxon>Polyangiales</taxon>
        <taxon>Labilitrichaceae</taxon>
        <taxon>Labilithrix</taxon>
    </lineage>
</organism>
<dbReference type="KEGG" id="llu:AKJ09_05381"/>
<feature type="compositionally biased region" description="Low complexity" evidence="1">
    <location>
        <begin position="45"/>
        <end position="56"/>
    </location>
</feature>
<dbReference type="Pfam" id="PF13372">
    <property type="entry name" value="Alginate_exp"/>
    <property type="match status" value="1"/>
</dbReference>
<feature type="region of interest" description="Disordered" evidence="1">
    <location>
        <begin position="19"/>
        <end position="99"/>
    </location>
</feature>
<dbReference type="Proteomes" id="UP000064967">
    <property type="component" value="Chromosome"/>
</dbReference>
<protein>
    <recommendedName>
        <fullName evidence="3">Alginate export domain-containing protein</fullName>
    </recommendedName>
</protein>
<evidence type="ECO:0000256" key="2">
    <source>
        <dbReference type="SAM" id="SignalP"/>
    </source>
</evidence>
<dbReference type="STRING" id="1391654.AKJ09_05381"/>
<name>A0A0K1PZ08_9BACT</name>
<sequence length="536" mass="58364">MRFLSSIAAVVLMAWARTSAAADDDDHADAGNLEPRPADAREAAPEAAPASEEPATNTPPPPSLQGDDPLLAPSVPEPPAAARVPVERDSDPAGDVNHDLAPSVAFQQVRYLEDYSRLASADLRAPLDVIKYIPLWPGGYLSLGGQHRLRYEYMAPSELGKSVSESMDSVLFSRNLLHTDFHFTPYLRLFAQAGAYYAFGSPAEDAPPGADVFDVAQLFLETRFQVAGVNVTTRLGRQEMGLGSTRWVSIRDGTNVRQAFDIGRVVLTGRNWNSHTFFGVVPKLQRGALDDEPNTKNLFWGSYWTLNALPRKALSFDVFYLGRSRPAVYRELSGREVRHTMGVRVFGELDTGLEYIAHGLIQVGKLGDADVLAWGTAGALRQRLPGFLHPVRIGVRGDALSGDAKAGDGKVGTFDPLFPNQTFFSALSLISPANLYDVHPLVSVDLAPVVLEAGWIFYYRQQTADAVYAPGAPPLIKAALSDARFTGSQPSLSLGYSVTRNLTFNIEYSHVFAGAAMREAGGRDIDFLGQWTTFTY</sequence>
<feature type="chain" id="PRO_5005466853" description="Alginate export domain-containing protein" evidence="2">
    <location>
        <begin position="22"/>
        <end position="536"/>
    </location>
</feature>
<reference evidence="4 5" key="1">
    <citation type="submission" date="2015-08" db="EMBL/GenBank/DDBJ databases">
        <authorList>
            <person name="Babu N.S."/>
            <person name="Beckwith C.J."/>
            <person name="Beseler K.G."/>
            <person name="Brison A."/>
            <person name="Carone J.V."/>
            <person name="Caskin T.P."/>
            <person name="Diamond M."/>
            <person name="Durham M.E."/>
            <person name="Foxe J.M."/>
            <person name="Go M."/>
            <person name="Henderson B.A."/>
            <person name="Jones I.B."/>
            <person name="McGettigan J.A."/>
            <person name="Micheletti S.J."/>
            <person name="Nasrallah M.E."/>
            <person name="Ortiz D."/>
            <person name="Piller C.R."/>
            <person name="Privatt S.R."/>
            <person name="Schneider S.L."/>
            <person name="Sharp S."/>
            <person name="Smith T.C."/>
            <person name="Stanton J.D."/>
            <person name="Ullery H.E."/>
            <person name="Wilson R.J."/>
            <person name="Serrano M.G."/>
            <person name="Buck G."/>
            <person name="Lee V."/>
            <person name="Wang Y."/>
            <person name="Carvalho R."/>
            <person name="Voegtly L."/>
            <person name="Shi R."/>
            <person name="Duckworth R."/>
            <person name="Johnson A."/>
            <person name="Loviza R."/>
            <person name="Walstead R."/>
            <person name="Shah Z."/>
            <person name="Kiflezghi M."/>
            <person name="Wade K."/>
            <person name="Ball S.L."/>
            <person name="Bradley K.W."/>
            <person name="Asai D.J."/>
            <person name="Bowman C.A."/>
            <person name="Russell D.A."/>
            <person name="Pope W.H."/>
            <person name="Jacobs-Sera D."/>
            <person name="Hendrix R.W."/>
            <person name="Hatfull G.F."/>
        </authorList>
    </citation>
    <scope>NUCLEOTIDE SEQUENCE [LARGE SCALE GENOMIC DNA]</scope>
    <source>
        <strain evidence="4 5">DSM 27648</strain>
    </source>
</reference>
<gene>
    <name evidence="4" type="ORF">AKJ09_05381</name>
</gene>
<evidence type="ECO:0000313" key="5">
    <source>
        <dbReference type="Proteomes" id="UP000064967"/>
    </source>
</evidence>
<dbReference type="Gene3D" id="2.40.160.100">
    <property type="match status" value="1"/>
</dbReference>
<keyword evidence="2" id="KW-0732">Signal</keyword>
<dbReference type="EMBL" id="CP012333">
    <property type="protein sequence ID" value="AKU98717.1"/>
    <property type="molecule type" value="Genomic_DNA"/>
</dbReference>
<dbReference type="RefSeq" id="WP_240488965.1">
    <property type="nucleotide sequence ID" value="NZ_CP012333.1"/>
</dbReference>
<evidence type="ECO:0000256" key="1">
    <source>
        <dbReference type="SAM" id="MobiDB-lite"/>
    </source>
</evidence>
<dbReference type="InterPro" id="IPR025388">
    <property type="entry name" value="Alginate_export_dom"/>
</dbReference>
<dbReference type="AlphaFoldDB" id="A0A0K1PZ08"/>